<gene>
    <name evidence="2" type="ORF">ADICEAN_03222</name>
</gene>
<dbReference type="Proteomes" id="UP000011910">
    <property type="component" value="Unassembled WGS sequence"/>
</dbReference>
<dbReference type="AlphaFoldDB" id="M7MYW3"/>
<proteinExistence type="predicted"/>
<dbReference type="RefSeq" id="WP_009196605.1">
    <property type="nucleotide sequence ID" value="NZ_AODQ01000099.1"/>
</dbReference>
<dbReference type="EMBL" id="AODQ01000099">
    <property type="protein sequence ID" value="EMR01648.1"/>
    <property type="molecule type" value="Genomic_DNA"/>
</dbReference>
<sequence length="315" mass="35702">MRTIRFIIVPILILLVLGFVLFLVNQISSLVYLADRVDPLLGDIVLWGLSGLFFGLMLVPLYTYLSLPKAQLPPQTDDPKLLADYRASLVRRYQKNRIIRREQLLVEGEKDIPAAVALLNRHADRVIQYNTIRTFAGTAISQNGTFDSLIVFYFSINTVYRVSRIYWQRTSLRQLLSLYSQIGLIVIGAKLLEDNLDQYLEENIDEFIEELANHGAETTASVGARATKIIPGLGNVVESIVQGTFNGLMVLRIGLITQKFCGATHAINRKAIRRESFIEARKRIFSIIAVPRKEFFSRLNIFGNLFKREKGADPI</sequence>
<keyword evidence="1" id="KW-1133">Transmembrane helix</keyword>
<feature type="transmembrane region" description="Helical" evidence="1">
    <location>
        <begin position="7"/>
        <end position="24"/>
    </location>
</feature>
<accession>M7MYW3</accession>
<dbReference type="OrthoDB" id="384184at2"/>
<reference evidence="2 3" key="1">
    <citation type="journal article" date="2013" name="Genome Announc.">
        <title>Draft Genome Sequence of Cesiribacter andamanensis Strain AMV16T, Isolated from a Soil Sample from a Mud Volcano in the Andaman Islands, India.</title>
        <authorList>
            <person name="Shivaji S."/>
            <person name="Ara S."/>
            <person name="Begum Z."/>
            <person name="Srinivas T.N."/>
            <person name="Singh A."/>
            <person name="Kumar Pinnaka A."/>
        </authorList>
    </citation>
    <scope>NUCLEOTIDE SEQUENCE [LARGE SCALE GENOMIC DNA]</scope>
    <source>
        <strain evidence="2 3">AMV16</strain>
    </source>
</reference>
<comment type="caution">
    <text evidence="2">The sequence shown here is derived from an EMBL/GenBank/DDBJ whole genome shotgun (WGS) entry which is preliminary data.</text>
</comment>
<keyword evidence="1" id="KW-0812">Transmembrane</keyword>
<evidence type="ECO:0000313" key="2">
    <source>
        <dbReference type="EMBL" id="EMR01648.1"/>
    </source>
</evidence>
<keyword evidence="1" id="KW-0472">Membrane</keyword>
<evidence type="ECO:0008006" key="4">
    <source>
        <dbReference type="Google" id="ProtNLM"/>
    </source>
</evidence>
<organism evidence="2 3">
    <name type="scientific">Cesiribacter andamanensis AMV16</name>
    <dbReference type="NCBI Taxonomy" id="1279009"/>
    <lineage>
        <taxon>Bacteria</taxon>
        <taxon>Pseudomonadati</taxon>
        <taxon>Bacteroidota</taxon>
        <taxon>Cytophagia</taxon>
        <taxon>Cytophagales</taxon>
        <taxon>Cesiribacteraceae</taxon>
        <taxon>Cesiribacter</taxon>
    </lineage>
</organism>
<protein>
    <recommendedName>
        <fullName evidence="4">DUF697 domain-containing protein</fullName>
    </recommendedName>
</protein>
<evidence type="ECO:0000313" key="3">
    <source>
        <dbReference type="Proteomes" id="UP000011910"/>
    </source>
</evidence>
<keyword evidence="3" id="KW-1185">Reference proteome</keyword>
<dbReference type="eggNOG" id="COG3768">
    <property type="taxonomic scope" value="Bacteria"/>
</dbReference>
<feature type="transmembrane region" description="Helical" evidence="1">
    <location>
        <begin position="44"/>
        <end position="65"/>
    </location>
</feature>
<evidence type="ECO:0000256" key="1">
    <source>
        <dbReference type="SAM" id="Phobius"/>
    </source>
</evidence>
<name>M7MYW3_9BACT</name>